<feature type="compositionally biased region" description="Polar residues" evidence="1">
    <location>
        <begin position="11"/>
        <end position="23"/>
    </location>
</feature>
<feature type="region of interest" description="Disordered" evidence="1">
    <location>
        <begin position="59"/>
        <end position="99"/>
    </location>
</feature>
<reference evidence="3" key="2">
    <citation type="submission" date="2015-01" db="EMBL/GenBank/DDBJ databases">
        <title>Evolutionary Origins and Diversification of the Mycorrhizal Mutualists.</title>
        <authorList>
            <consortium name="DOE Joint Genome Institute"/>
            <consortium name="Mycorrhizal Genomics Consortium"/>
            <person name="Kohler A."/>
            <person name="Kuo A."/>
            <person name="Nagy L.G."/>
            <person name="Floudas D."/>
            <person name="Copeland A."/>
            <person name="Barry K.W."/>
            <person name="Cichocki N."/>
            <person name="Veneault-Fourrey C."/>
            <person name="LaButti K."/>
            <person name="Lindquist E.A."/>
            <person name="Lipzen A."/>
            <person name="Lundell T."/>
            <person name="Morin E."/>
            <person name="Murat C."/>
            <person name="Riley R."/>
            <person name="Ohm R."/>
            <person name="Sun H."/>
            <person name="Tunlid A."/>
            <person name="Henrissat B."/>
            <person name="Grigoriev I.V."/>
            <person name="Hibbett D.S."/>
            <person name="Martin F."/>
        </authorList>
    </citation>
    <scope>NUCLEOTIDE SEQUENCE [LARGE SCALE GENOMIC DNA]</scope>
    <source>
        <strain evidence="3">MUT 4182</strain>
    </source>
</reference>
<dbReference type="HOGENOM" id="CLU_2322071_0_0_1"/>
<dbReference type="AlphaFoldDB" id="A0A0C3K9W7"/>
<sequence>MITRLGFPSPAHSTASSPKRSVTVTPSISIFSNPGFASNNRRTCPAVRECQRFPIFNDLNPTRAPESHGTDMFSSATSFSRPACPQNRSSGCPKPQRMK</sequence>
<proteinExistence type="predicted"/>
<organism evidence="2 3">
    <name type="scientific">Tulasnella calospora MUT 4182</name>
    <dbReference type="NCBI Taxonomy" id="1051891"/>
    <lineage>
        <taxon>Eukaryota</taxon>
        <taxon>Fungi</taxon>
        <taxon>Dikarya</taxon>
        <taxon>Basidiomycota</taxon>
        <taxon>Agaricomycotina</taxon>
        <taxon>Agaricomycetes</taxon>
        <taxon>Cantharellales</taxon>
        <taxon>Tulasnellaceae</taxon>
        <taxon>Tulasnella</taxon>
    </lineage>
</organism>
<evidence type="ECO:0000313" key="2">
    <source>
        <dbReference type="EMBL" id="KIO18203.1"/>
    </source>
</evidence>
<dbReference type="Proteomes" id="UP000054248">
    <property type="component" value="Unassembled WGS sequence"/>
</dbReference>
<evidence type="ECO:0000256" key="1">
    <source>
        <dbReference type="SAM" id="MobiDB-lite"/>
    </source>
</evidence>
<feature type="region of interest" description="Disordered" evidence="1">
    <location>
        <begin position="1"/>
        <end position="23"/>
    </location>
</feature>
<feature type="compositionally biased region" description="Polar residues" evidence="1">
    <location>
        <begin position="72"/>
        <end position="90"/>
    </location>
</feature>
<protein>
    <submittedName>
        <fullName evidence="2">Uncharacterized protein</fullName>
    </submittedName>
</protein>
<evidence type="ECO:0000313" key="3">
    <source>
        <dbReference type="Proteomes" id="UP000054248"/>
    </source>
</evidence>
<name>A0A0C3K9W7_9AGAM</name>
<gene>
    <name evidence="2" type="ORF">M407DRAFT_246536</name>
</gene>
<dbReference type="EMBL" id="KN823304">
    <property type="protein sequence ID" value="KIO18203.1"/>
    <property type="molecule type" value="Genomic_DNA"/>
</dbReference>
<keyword evidence="3" id="KW-1185">Reference proteome</keyword>
<reference evidence="2 3" key="1">
    <citation type="submission" date="2014-04" db="EMBL/GenBank/DDBJ databases">
        <authorList>
            <consortium name="DOE Joint Genome Institute"/>
            <person name="Kuo A."/>
            <person name="Girlanda M."/>
            <person name="Perotto S."/>
            <person name="Kohler A."/>
            <person name="Nagy L.G."/>
            <person name="Floudas D."/>
            <person name="Copeland A."/>
            <person name="Barry K.W."/>
            <person name="Cichocki N."/>
            <person name="Veneault-Fourrey C."/>
            <person name="LaButti K."/>
            <person name="Lindquist E.A."/>
            <person name="Lipzen A."/>
            <person name="Lundell T."/>
            <person name="Morin E."/>
            <person name="Murat C."/>
            <person name="Sun H."/>
            <person name="Tunlid A."/>
            <person name="Henrissat B."/>
            <person name="Grigoriev I.V."/>
            <person name="Hibbett D.S."/>
            <person name="Martin F."/>
            <person name="Nordberg H.P."/>
            <person name="Cantor M.N."/>
            <person name="Hua S.X."/>
        </authorList>
    </citation>
    <scope>NUCLEOTIDE SEQUENCE [LARGE SCALE GENOMIC DNA]</scope>
    <source>
        <strain evidence="2 3">MUT 4182</strain>
    </source>
</reference>
<accession>A0A0C3K9W7</accession>